<evidence type="ECO:0000256" key="1">
    <source>
        <dbReference type="ARBA" id="ARBA00004123"/>
    </source>
</evidence>
<feature type="region of interest" description="Disordered" evidence="4">
    <location>
        <begin position="307"/>
        <end position="329"/>
    </location>
</feature>
<feature type="compositionally biased region" description="Basic and acidic residues" evidence="4">
    <location>
        <begin position="136"/>
        <end position="174"/>
    </location>
</feature>
<evidence type="ECO:0000256" key="2">
    <source>
        <dbReference type="ARBA" id="ARBA00005904"/>
    </source>
</evidence>
<dbReference type="GO" id="GO:0003723">
    <property type="term" value="F:RNA binding"/>
    <property type="evidence" value="ECO:0007669"/>
    <property type="project" value="TreeGrafter"/>
</dbReference>
<feature type="compositionally biased region" description="Basic residues" evidence="4">
    <location>
        <begin position="446"/>
        <end position="456"/>
    </location>
</feature>
<dbReference type="OrthoDB" id="444809at2759"/>
<feature type="compositionally biased region" description="Basic and acidic residues" evidence="4">
    <location>
        <begin position="432"/>
        <end position="443"/>
    </location>
</feature>
<name>A0A9P4KHS6_9PLEO</name>
<evidence type="ECO:0008006" key="9">
    <source>
        <dbReference type="Google" id="ProtNLM"/>
    </source>
</evidence>
<evidence type="ECO:0000259" key="5">
    <source>
        <dbReference type="Pfam" id="PF04935"/>
    </source>
</evidence>
<feature type="compositionally biased region" description="Basic residues" evidence="4">
    <location>
        <begin position="485"/>
        <end position="508"/>
    </location>
</feature>
<dbReference type="InterPro" id="IPR007019">
    <property type="entry name" value="SURF6"/>
</dbReference>
<evidence type="ECO:0000256" key="4">
    <source>
        <dbReference type="SAM" id="MobiDB-lite"/>
    </source>
</evidence>
<feature type="compositionally biased region" description="Basic and acidic residues" evidence="4">
    <location>
        <begin position="255"/>
        <end position="269"/>
    </location>
</feature>
<dbReference type="Pfam" id="PF15459">
    <property type="entry name" value="RRP14"/>
    <property type="match status" value="1"/>
</dbReference>
<feature type="compositionally biased region" description="Basic and acidic residues" evidence="4">
    <location>
        <begin position="45"/>
        <end position="82"/>
    </location>
</feature>
<dbReference type="GO" id="GO:0042274">
    <property type="term" value="P:ribosomal small subunit biogenesis"/>
    <property type="evidence" value="ECO:0007669"/>
    <property type="project" value="TreeGrafter"/>
</dbReference>
<feature type="compositionally biased region" description="Low complexity" evidence="4">
    <location>
        <begin position="220"/>
        <end position="253"/>
    </location>
</feature>
<protein>
    <recommendedName>
        <fullName evidence="9">SURF6-domain-containing protein</fullName>
    </recommendedName>
</protein>
<feature type="compositionally biased region" description="Basic and acidic residues" evidence="4">
    <location>
        <begin position="198"/>
        <end position="207"/>
    </location>
</feature>
<evidence type="ECO:0000259" key="6">
    <source>
        <dbReference type="Pfam" id="PF15459"/>
    </source>
</evidence>
<feature type="domain" description="Ribosomal RNA-processing protein 14 N-terminal" evidence="6">
    <location>
        <begin position="8"/>
        <end position="61"/>
    </location>
</feature>
<sequence length="518" mass="58174">MADDLEERLKSHARAFEGLMSLIPANEYYGKDESITSTQWMRKKQTMEERKAAKRAKLDPASHKTAKDVMNENARKRKRELEGDGTSDIDMDIGKEKPLEGMKMPSSKTKKHKTTLEPEVSADDNPIDAGNNDDTQESRLKVQADKRKQKLDSKKGKLAKKQERQQIQRARQKEFGAALGCTRQGKEGDEDEDQMLVEEDHGDDHIQSLDIGGLVDEAPSTSTLSTDSNNSTASVVSAASSSSSIVPSGAGDSPKILEEKKAKLDPKEQEAFRARLLAKLEAMRAARKADGPDGRPARNRAELIEARRKKEAARKEAKKESRQIAKEDEARLRAEAELARLRGGSGSPSLFPRIMTPEQEQHLAFGKVAWKDGQQLDSTLSRFFESKKKGSSNAKTALEAAQKKRSRINGLNEERRKDIEKKDSWLNAKKRAQGEKVHDDAALLRKSVKRKEKTKAKSTMEWNNRLTGIQKVKGAKQARREENLRKRREEKKSGKGKRSKKPAKKTRRPGFEGTFKAR</sequence>
<dbReference type="InterPro" id="IPR029190">
    <property type="entry name" value="Rrp14/SURF6_C"/>
</dbReference>
<comment type="subcellular location">
    <subcellularLocation>
        <location evidence="1">Nucleus</location>
    </subcellularLocation>
</comment>
<gene>
    <name evidence="7" type="ORF">CC78DRAFT_613153</name>
</gene>
<feature type="compositionally biased region" description="Basic and acidic residues" evidence="4">
    <location>
        <begin position="412"/>
        <end position="424"/>
    </location>
</feature>
<reference evidence="8" key="1">
    <citation type="journal article" date="2020" name="Stud. Mycol.">
        <title>101 Dothideomycetes genomes: A test case for predicting lifestyles and emergence of pathogens.</title>
        <authorList>
            <person name="Haridas S."/>
            <person name="Albert R."/>
            <person name="Binder M."/>
            <person name="Bloem J."/>
            <person name="LaButti K."/>
            <person name="Salamov A."/>
            <person name="Andreopoulos B."/>
            <person name="Baker S."/>
            <person name="Barry K."/>
            <person name="Bills G."/>
            <person name="Bluhm B."/>
            <person name="Cannon C."/>
            <person name="Castanera R."/>
            <person name="Culley D."/>
            <person name="Daum C."/>
            <person name="Ezra D."/>
            <person name="Gonzalez J."/>
            <person name="Henrissat B."/>
            <person name="Kuo A."/>
            <person name="Liang C."/>
            <person name="Lipzen A."/>
            <person name="Lutzoni F."/>
            <person name="Magnuson J."/>
            <person name="Mondo S."/>
            <person name="Nolan M."/>
            <person name="Ohm R."/>
            <person name="Pangilinan J."/>
            <person name="Park H.-J."/>
            <person name="Ramirez L."/>
            <person name="Alfaro M."/>
            <person name="Sun H."/>
            <person name="Tritt A."/>
            <person name="Yoshinaga Y."/>
            <person name="Zwiers L.-H."/>
            <person name="Turgeon B."/>
            <person name="Goodwin S."/>
            <person name="Spatafora J."/>
            <person name="Crous P."/>
            <person name="Grigoriev I."/>
        </authorList>
    </citation>
    <scope>NUCLEOTIDE SEQUENCE [LARGE SCALE GENOMIC DNA]</scope>
    <source>
        <strain evidence="8">CBS 304.66</strain>
    </source>
</reference>
<accession>A0A9P4KHS6</accession>
<dbReference type="EMBL" id="ML986586">
    <property type="protein sequence ID" value="KAF2268446.1"/>
    <property type="molecule type" value="Genomic_DNA"/>
</dbReference>
<dbReference type="Proteomes" id="UP000800093">
    <property type="component" value="Unassembled WGS sequence"/>
</dbReference>
<comment type="similarity">
    <text evidence="2">Belongs to the SURF6 family.</text>
</comment>
<keyword evidence="3" id="KW-0539">Nucleus</keyword>
<dbReference type="AlphaFoldDB" id="A0A9P4KHS6"/>
<evidence type="ECO:0000256" key="3">
    <source>
        <dbReference type="ARBA" id="ARBA00023242"/>
    </source>
</evidence>
<dbReference type="GO" id="GO:0003677">
    <property type="term" value="F:DNA binding"/>
    <property type="evidence" value="ECO:0007669"/>
    <property type="project" value="TreeGrafter"/>
</dbReference>
<dbReference type="Pfam" id="PF04935">
    <property type="entry name" value="SURF6"/>
    <property type="match status" value="1"/>
</dbReference>
<dbReference type="GO" id="GO:0005730">
    <property type="term" value="C:nucleolus"/>
    <property type="evidence" value="ECO:0007669"/>
    <property type="project" value="TreeGrafter"/>
</dbReference>
<dbReference type="InterPro" id="IPR029188">
    <property type="entry name" value="Rrp14_N"/>
</dbReference>
<comment type="caution">
    <text evidence="7">The sequence shown here is derived from an EMBL/GenBank/DDBJ whole genome shotgun (WGS) entry which is preliminary data.</text>
</comment>
<feature type="compositionally biased region" description="Acidic residues" evidence="4">
    <location>
        <begin position="188"/>
        <end position="197"/>
    </location>
</feature>
<dbReference type="PANTHER" id="PTHR14369:SF0">
    <property type="entry name" value="SURFEIT LOCUS PROTEIN 6"/>
    <property type="match status" value="1"/>
</dbReference>
<proteinExistence type="inferred from homology"/>
<feature type="region of interest" description="Disordered" evidence="4">
    <location>
        <begin position="386"/>
        <end position="518"/>
    </location>
</feature>
<feature type="region of interest" description="Disordered" evidence="4">
    <location>
        <begin position="40"/>
        <end position="269"/>
    </location>
</feature>
<feature type="domain" description="Ribosomal RNA-processing protein 14/surfeit locus protein 6 C-terminal" evidence="5">
    <location>
        <begin position="302"/>
        <end position="496"/>
    </location>
</feature>
<keyword evidence="8" id="KW-1185">Reference proteome</keyword>
<dbReference type="PANTHER" id="PTHR14369">
    <property type="entry name" value="SURFEIT LOCUS PROTEIN 6"/>
    <property type="match status" value="1"/>
</dbReference>
<evidence type="ECO:0000313" key="8">
    <source>
        <dbReference type="Proteomes" id="UP000800093"/>
    </source>
</evidence>
<organism evidence="7 8">
    <name type="scientific">Lojkania enalia</name>
    <dbReference type="NCBI Taxonomy" id="147567"/>
    <lineage>
        <taxon>Eukaryota</taxon>
        <taxon>Fungi</taxon>
        <taxon>Dikarya</taxon>
        <taxon>Ascomycota</taxon>
        <taxon>Pezizomycotina</taxon>
        <taxon>Dothideomycetes</taxon>
        <taxon>Pleosporomycetidae</taxon>
        <taxon>Pleosporales</taxon>
        <taxon>Pleosporales incertae sedis</taxon>
        <taxon>Lojkania</taxon>
    </lineage>
</organism>
<evidence type="ECO:0000313" key="7">
    <source>
        <dbReference type="EMBL" id="KAF2268446.1"/>
    </source>
</evidence>
<dbReference type="GO" id="GO:0042273">
    <property type="term" value="P:ribosomal large subunit biogenesis"/>
    <property type="evidence" value="ECO:0007669"/>
    <property type="project" value="TreeGrafter"/>
</dbReference>